<dbReference type="RefSeq" id="XP_007704360.1">
    <property type="nucleotide sequence ID" value="XM_007706170.1"/>
</dbReference>
<evidence type="ECO:0000313" key="2">
    <source>
        <dbReference type="Proteomes" id="UP000016934"/>
    </source>
</evidence>
<accession>M2SCG7</accession>
<organism evidence="1 2">
    <name type="scientific">Cochliobolus sativus (strain ND90Pr / ATCC 201652)</name>
    <name type="common">Common root rot and spot blotch fungus</name>
    <name type="synonym">Bipolaris sorokiniana</name>
    <dbReference type="NCBI Taxonomy" id="665912"/>
    <lineage>
        <taxon>Eukaryota</taxon>
        <taxon>Fungi</taxon>
        <taxon>Dikarya</taxon>
        <taxon>Ascomycota</taxon>
        <taxon>Pezizomycotina</taxon>
        <taxon>Dothideomycetes</taxon>
        <taxon>Pleosporomycetidae</taxon>
        <taxon>Pleosporales</taxon>
        <taxon>Pleosporineae</taxon>
        <taxon>Pleosporaceae</taxon>
        <taxon>Bipolaris</taxon>
    </lineage>
</organism>
<keyword evidence="2" id="KW-1185">Reference proteome</keyword>
<sequence length="79" mass="9112">MPRALTIPMPQSLLFVLYHFSDFLFGWQPSFFLVADYNHLLNISYILHNQLDLEKPVITWVFGVEKREDSAIVATGLSV</sequence>
<dbReference type="AlphaFoldDB" id="M2SCG7"/>
<dbReference type="OMA" id="VITWVFG"/>
<gene>
    <name evidence="1" type="ORF">COCSADRAFT_249428</name>
</gene>
<reference evidence="2" key="2">
    <citation type="journal article" date="2013" name="PLoS Genet.">
        <title>Comparative genome structure, secondary metabolite, and effector coding capacity across Cochliobolus pathogens.</title>
        <authorList>
            <person name="Condon B.J."/>
            <person name="Leng Y."/>
            <person name="Wu D."/>
            <person name="Bushley K.E."/>
            <person name="Ohm R.A."/>
            <person name="Otillar R."/>
            <person name="Martin J."/>
            <person name="Schackwitz W."/>
            <person name="Grimwood J."/>
            <person name="MohdZainudin N."/>
            <person name="Xue C."/>
            <person name="Wang R."/>
            <person name="Manning V.A."/>
            <person name="Dhillon B."/>
            <person name="Tu Z.J."/>
            <person name="Steffenson B.J."/>
            <person name="Salamov A."/>
            <person name="Sun H."/>
            <person name="Lowry S."/>
            <person name="LaButti K."/>
            <person name="Han J."/>
            <person name="Copeland A."/>
            <person name="Lindquist E."/>
            <person name="Barry K."/>
            <person name="Schmutz J."/>
            <person name="Baker S.E."/>
            <person name="Ciuffetti L.M."/>
            <person name="Grigoriev I.V."/>
            <person name="Zhong S."/>
            <person name="Turgeon B.G."/>
        </authorList>
    </citation>
    <scope>NUCLEOTIDE SEQUENCE [LARGE SCALE GENOMIC DNA]</scope>
    <source>
        <strain evidence="2">ND90Pr / ATCC 201652</strain>
    </source>
</reference>
<evidence type="ECO:0000313" key="1">
    <source>
        <dbReference type="EMBL" id="EMD60160.1"/>
    </source>
</evidence>
<dbReference type="OrthoDB" id="10291342at2759"/>
<dbReference type="GeneID" id="19135178"/>
<reference evidence="1 2" key="1">
    <citation type="journal article" date="2012" name="PLoS Pathog.">
        <title>Diverse lifestyles and strategies of plant pathogenesis encoded in the genomes of eighteen Dothideomycetes fungi.</title>
        <authorList>
            <person name="Ohm R.A."/>
            <person name="Feau N."/>
            <person name="Henrissat B."/>
            <person name="Schoch C.L."/>
            <person name="Horwitz B.A."/>
            <person name="Barry K.W."/>
            <person name="Condon B.J."/>
            <person name="Copeland A.C."/>
            <person name="Dhillon B."/>
            <person name="Glaser F."/>
            <person name="Hesse C.N."/>
            <person name="Kosti I."/>
            <person name="LaButti K."/>
            <person name="Lindquist E.A."/>
            <person name="Lucas S."/>
            <person name="Salamov A.A."/>
            <person name="Bradshaw R.E."/>
            <person name="Ciuffetti L."/>
            <person name="Hamelin R.C."/>
            <person name="Kema G.H.J."/>
            <person name="Lawrence C."/>
            <person name="Scott J.A."/>
            <person name="Spatafora J.W."/>
            <person name="Turgeon B.G."/>
            <person name="de Wit P.J.G.M."/>
            <person name="Zhong S."/>
            <person name="Goodwin S.B."/>
            <person name="Grigoriev I.V."/>
        </authorList>
    </citation>
    <scope>NUCLEOTIDE SEQUENCE [LARGE SCALE GENOMIC DNA]</scope>
    <source>
        <strain evidence="2">ND90Pr / ATCC 201652</strain>
    </source>
</reference>
<proteinExistence type="predicted"/>
<dbReference type="Proteomes" id="UP000016934">
    <property type="component" value="Unassembled WGS sequence"/>
</dbReference>
<dbReference type="EMBL" id="KB445651">
    <property type="protein sequence ID" value="EMD60160.1"/>
    <property type="molecule type" value="Genomic_DNA"/>
</dbReference>
<dbReference type="HOGENOM" id="CLU_2605879_0_0_1"/>
<name>M2SCG7_COCSN</name>
<protein>
    <submittedName>
        <fullName evidence="1">Uncharacterized protein</fullName>
    </submittedName>
</protein>
<dbReference type="KEGG" id="bsc:COCSADRAFT_249428"/>